<proteinExistence type="predicted"/>
<dbReference type="EMBL" id="PNBA02000006">
    <property type="protein sequence ID" value="KAG6421322.1"/>
    <property type="molecule type" value="Genomic_DNA"/>
</dbReference>
<evidence type="ECO:0000313" key="4">
    <source>
        <dbReference type="EMBL" id="KAG6421322.1"/>
    </source>
</evidence>
<protein>
    <recommendedName>
        <fullName evidence="6">Myosin V</fullName>
    </recommendedName>
</protein>
<organism evidence="4">
    <name type="scientific">Salvia splendens</name>
    <name type="common">Scarlet sage</name>
    <dbReference type="NCBI Taxonomy" id="180675"/>
    <lineage>
        <taxon>Eukaryota</taxon>
        <taxon>Viridiplantae</taxon>
        <taxon>Streptophyta</taxon>
        <taxon>Embryophyta</taxon>
        <taxon>Tracheophyta</taxon>
        <taxon>Spermatophyta</taxon>
        <taxon>Magnoliopsida</taxon>
        <taxon>eudicotyledons</taxon>
        <taxon>Gunneridae</taxon>
        <taxon>Pentapetalae</taxon>
        <taxon>asterids</taxon>
        <taxon>lamiids</taxon>
        <taxon>Lamiales</taxon>
        <taxon>Lamiaceae</taxon>
        <taxon>Nepetoideae</taxon>
        <taxon>Mentheae</taxon>
        <taxon>Salviinae</taxon>
        <taxon>Salvia</taxon>
        <taxon>Salvia subgen. Calosphace</taxon>
        <taxon>core Calosphace</taxon>
    </lineage>
</organism>
<gene>
    <name evidence="4" type="ORF">SASPL_117873</name>
</gene>
<dbReference type="SMART" id="SM00015">
    <property type="entry name" value="IQ"/>
    <property type="match status" value="1"/>
</dbReference>
<accession>A0A8X8ZWQ4</accession>
<keyword evidence="5" id="KW-1185">Reference proteome</keyword>
<feature type="coiled-coil region" evidence="2">
    <location>
        <begin position="162"/>
        <end position="219"/>
    </location>
</feature>
<dbReference type="Proteomes" id="UP000298416">
    <property type="component" value="Unassembled WGS sequence"/>
</dbReference>
<dbReference type="InterPro" id="IPR000048">
    <property type="entry name" value="IQ_motif_EF-hand-BS"/>
</dbReference>
<name>A0A8X8ZWQ4_SALSN</name>
<feature type="compositionally biased region" description="Polar residues" evidence="3">
    <location>
        <begin position="284"/>
        <end position="299"/>
    </location>
</feature>
<evidence type="ECO:0000256" key="3">
    <source>
        <dbReference type="SAM" id="MobiDB-lite"/>
    </source>
</evidence>
<dbReference type="OrthoDB" id="892170at2759"/>
<keyword evidence="1" id="KW-0112">Calmodulin-binding</keyword>
<sequence>MLAVAPSCITRSSLEEMLEALQRRDEIEAQTPPDLPPALPRRAVPRTRLPSFKRRLPVAVSFKADETAGRYEIRGEIAGIEETASDKVGSRKGLDDGKHLHEIAVTLQSYVRGWLARKQFSRLRSIVETGIAISQVQALPLDMLALIVGKLQERVLMAKETLQIKEKESVALREQLAEYEERINQWEEKIKSAEDMWEKRIASLQKDLAKSEIQKMKEQVKRKVSFEDEKHDIVGAPSEKLVKLKRMMKAWMKGNKVRLIGSKTKIHSVGHGEADAHPRKWWGNKTNRSNNNHNPTAAV</sequence>
<dbReference type="Pfam" id="PF00612">
    <property type="entry name" value="IQ"/>
    <property type="match status" value="1"/>
</dbReference>
<dbReference type="PROSITE" id="PS50096">
    <property type="entry name" value="IQ"/>
    <property type="match status" value="1"/>
</dbReference>
<feature type="region of interest" description="Disordered" evidence="3">
    <location>
        <begin position="268"/>
        <end position="299"/>
    </location>
</feature>
<evidence type="ECO:0008006" key="6">
    <source>
        <dbReference type="Google" id="ProtNLM"/>
    </source>
</evidence>
<evidence type="ECO:0000256" key="1">
    <source>
        <dbReference type="ARBA" id="ARBA00022860"/>
    </source>
</evidence>
<evidence type="ECO:0000313" key="5">
    <source>
        <dbReference type="Proteomes" id="UP000298416"/>
    </source>
</evidence>
<dbReference type="AlphaFoldDB" id="A0A8X8ZWQ4"/>
<comment type="caution">
    <text evidence="4">The sequence shown here is derived from an EMBL/GenBank/DDBJ whole genome shotgun (WGS) entry which is preliminary data.</text>
</comment>
<reference evidence="4" key="2">
    <citation type="submission" date="2020-08" db="EMBL/GenBank/DDBJ databases">
        <title>Plant Genome Project.</title>
        <authorList>
            <person name="Zhang R.-G."/>
        </authorList>
    </citation>
    <scope>NUCLEOTIDE SEQUENCE</scope>
    <source>
        <strain evidence="4">Huo1</strain>
        <tissue evidence="4">Leaf</tissue>
    </source>
</reference>
<evidence type="ECO:0000256" key="2">
    <source>
        <dbReference type="SAM" id="Coils"/>
    </source>
</evidence>
<reference evidence="4" key="1">
    <citation type="submission" date="2018-01" db="EMBL/GenBank/DDBJ databases">
        <authorList>
            <person name="Mao J.F."/>
        </authorList>
    </citation>
    <scope>NUCLEOTIDE SEQUENCE</scope>
    <source>
        <strain evidence="4">Huo1</strain>
        <tissue evidence="4">Leaf</tissue>
    </source>
</reference>
<dbReference type="Gene3D" id="6.10.220.10">
    <property type="match status" value="1"/>
</dbReference>
<keyword evidence="2" id="KW-0175">Coiled coil</keyword>
<dbReference type="GO" id="GO:0005516">
    <property type="term" value="F:calmodulin binding"/>
    <property type="evidence" value="ECO:0007669"/>
    <property type="project" value="UniProtKB-KW"/>
</dbReference>